<evidence type="ECO:0000256" key="1">
    <source>
        <dbReference type="SAM" id="Phobius"/>
    </source>
</evidence>
<organism evidence="3 4">
    <name type="scientific">Shewanella jiangmenensis</name>
    <dbReference type="NCBI Taxonomy" id="2837387"/>
    <lineage>
        <taxon>Bacteria</taxon>
        <taxon>Pseudomonadati</taxon>
        <taxon>Pseudomonadota</taxon>
        <taxon>Gammaproteobacteria</taxon>
        <taxon>Alteromonadales</taxon>
        <taxon>Shewanellaceae</taxon>
        <taxon>Shewanella</taxon>
    </lineage>
</organism>
<reference evidence="3 4" key="1">
    <citation type="submission" date="2021-05" db="EMBL/GenBank/DDBJ databases">
        <title>Shewanella sp. JM162201.</title>
        <authorList>
            <person name="Xu S."/>
            <person name="Li A."/>
        </authorList>
    </citation>
    <scope>NUCLEOTIDE SEQUENCE [LARGE SCALE GENOMIC DNA]</scope>
    <source>
        <strain evidence="3 4">JM162201</strain>
    </source>
</reference>
<keyword evidence="4" id="KW-1185">Reference proteome</keyword>
<evidence type="ECO:0000313" key="3">
    <source>
        <dbReference type="EMBL" id="MBT1444858.1"/>
    </source>
</evidence>
<gene>
    <name evidence="3" type="ORF">KJI95_10020</name>
</gene>
<feature type="transmembrane region" description="Helical" evidence="1">
    <location>
        <begin position="6"/>
        <end position="25"/>
    </location>
</feature>
<dbReference type="EMBL" id="JAHEPS010000003">
    <property type="protein sequence ID" value="MBT1444858.1"/>
    <property type="molecule type" value="Genomic_DNA"/>
</dbReference>
<keyword evidence="1" id="KW-1133">Transmembrane helix</keyword>
<sequence>MTKKRLSMLILSGWLVSVLLVFWWFELRYISRIEPSLLNQDRVGAEMGELIKAAGTSADGAPVVVHFIDPECGCSRETYEHLKTLAKSSAGKAQANSSGAKARVLVSNHTDLLFTRTDGALPEPLNEMKRINLNHVPAVTPAVGVWKADGTLVYLGAYSTGPSCGSGADLLQEALRSAAGDPAPLPDWPIQVSCHCRWTS</sequence>
<keyword evidence="1" id="KW-0472">Membrane</keyword>
<evidence type="ECO:0000259" key="2">
    <source>
        <dbReference type="Pfam" id="PF20029"/>
    </source>
</evidence>
<dbReference type="Pfam" id="PF20029">
    <property type="entry name" value="DUF6436"/>
    <property type="match status" value="1"/>
</dbReference>
<dbReference type="InterPro" id="IPR036249">
    <property type="entry name" value="Thioredoxin-like_sf"/>
</dbReference>
<evidence type="ECO:0000313" key="4">
    <source>
        <dbReference type="Proteomes" id="UP001195903"/>
    </source>
</evidence>
<accession>A0ABS5V340</accession>
<keyword evidence="1" id="KW-0812">Transmembrane</keyword>
<feature type="domain" description="DUF6436" evidence="2">
    <location>
        <begin position="57"/>
        <end position="198"/>
    </location>
</feature>
<dbReference type="SUPFAM" id="SSF52833">
    <property type="entry name" value="Thioredoxin-like"/>
    <property type="match status" value="1"/>
</dbReference>
<dbReference type="RefSeq" id="WP_214507055.1">
    <property type="nucleotide sequence ID" value="NZ_JAHEPS010000003.1"/>
</dbReference>
<protein>
    <recommendedName>
        <fullName evidence="2">DUF6436 domain-containing protein</fullName>
    </recommendedName>
</protein>
<dbReference type="InterPro" id="IPR045494">
    <property type="entry name" value="DUF6436"/>
</dbReference>
<proteinExistence type="predicted"/>
<comment type="caution">
    <text evidence="3">The sequence shown here is derived from an EMBL/GenBank/DDBJ whole genome shotgun (WGS) entry which is preliminary data.</text>
</comment>
<dbReference type="Proteomes" id="UP001195903">
    <property type="component" value="Unassembled WGS sequence"/>
</dbReference>
<name>A0ABS5V340_9GAMM</name>